<organism evidence="5 6">
    <name type="scientific">Microvirga makkahensis</name>
    <dbReference type="NCBI Taxonomy" id="1128670"/>
    <lineage>
        <taxon>Bacteria</taxon>
        <taxon>Pseudomonadati</taxon>
        <taxon>Pseudomonadota</taxon>
        <taxon>Alphaproteobacteria</taxon>
        <taxon>Hyphomicrobiales</taxon>
        <taxon>Methylobacteriaceae</taxon>
        <taxon>Microvirga</taxon>
    </lineage>
</organism>
<keyword evidence="2" id="KW-0238">DNA-binding</keyword>
<dbReference type="PANTHER" id="PTHR43537">
    <property type="entry name" value="TRANSCRIPTIONAL REGULATOR, GNTR FAMILY"/>
    <property type="match status" value="1"/>
</dbReference>
<dbReference type="EMBL" id="WURB01000003">
    <property type="protein sequence ID" value="MXQ10863.1"/>
    <property type="molecule type" value="Genomic_DNA"/>
</dbReference>
<proteinExistence type="predicted"/>
<dbReference type="Proteomes" id="UP000436483">
    <property type="component" value="Unassembled WGS sequence"/>
</dbReference>
<feature type="domain" description="HTH gntR-type" evidence="4">
    <location>
        <begin position="16"/>
        <end position="83"/>
    </location>
</feature>
<dbReference type="SUPFAM" id="SSF48008">
    <property type="entry name" value="GntR ligand-binding domain-like"/>
    <property type="match status" value="1"/>
</dbReference>
<name>A0A7X3SN63_9HYPH</name>
<sequence>MDNLTVTSLRPRDRSRHAAPQVFEHLRESILSLALAPGTVLNRLALQKEFGLSSTPIRDALLKLQEEGLVEIFPQHATVVSPIDLPLAHQAHFLRRSLELEIVRTLALTPDRRLVARLHGFLAQQQALMEAEDFEAFTMADHAFHQHLYEAARMHDLWTLVRSRSGHIDRLRRLHLPTPGKAQNIVHHHRLIVQAIADGKPDEAQQQLREHLSGTLSHVDEIKAKFPGYIRA</sequence>
<dbReference type="GO" id="GO:0003700">
    <property type="term" value="F:DNA-binding transcription factor activity"/>
    <property type="evidence" value="ECO:0007669"/>
    <property type="project" value="InterPro"/>
</dbReference>
<dbReference type="InterPro" id="IPR036390">
    <property type="entry name" value="WH_DNA-bd_sf"/>
</dbReference>
<evidence type="ECO:0000313" key="5">
    <source>
        <dbReference type="EMBL" id="MXQ10863.1"/>
    </source>
</evidence>
<keyword evidence="6" id="KW-1185">Reference proteome</keyword>
<evidence type="ECO:0000256" key="1">
    <source>
        <dbReference type="ARBA" id="ARBA00023015"/>
    </source>
</evidence>
<keyword evidence="1" id="KW-0805">Transcription regulation</keyword>
<dbReference type="GO" id="GO:0003677">
    <property type="term" value="F:DNA binding"/>
    <property type="evidence" value="ECO:0007669"/>
    <property type="project" value="UniProtKB-KW"/>
</dbReference>
<dbReference type="SUPFAM" id="SSF46785">
    <property type="entry name" value="Winged helix' DNA-binding domain"/>
    <property type="match status" value="1"/>
</dbReference>
<dbReference type="RefSeq" id="WP_160883471.1">
    <property type="nucleotide sequence ID" value="NZ_WURB01000003.1"/>
</dbReference>
<dbReference type="OrthoDB" id="9815654at2"/>
<evidence type="ECO:0000256" key="3">
    <source>
        <dbReference type="ARBA" id="ARBA00023163"/>
    </source>
</evidence>
<dbReference type="Pfam" id="PF00392">
    <property type="entry name" value="GntR"/>
    <property type="match status" value="1"/>
</dbReference>
<dbReference type="Pfam" id="PF07729">
    <property type="entry name" value="FCD"/>
    <property type="match status" value="1"/>
</dbReference>
<dbReference type="PANTHER" id="PTHR43537:SF45">
    <property type="entry name" value="GNTR FAMILY REGULATORY PROTEIN"/>
    <property type="match status" value="1"/>
</dbReference>
<evidence type="ECO:0000256" key="2">
    <source>
        <dbReference type="ARBA" id="ARBA00023125"/>
    </source>
</evidence>
<dbReference type="InterPro" id="IPR011711">
    <property type="entry name" value="GntR_C"/>
</dbReference>
<evidence type="ECO:0000259" key="4">
    <source>
        <dbReference type="PROSITE" id="PS50949"/>
    </source>
</evidence>
<dbReference type="SMART" id="SM00895">
    <property type="entry name" value="FCD"/>
    <property type="match status" value="1"/>
</dbReference>
<dbReference type="InterPro" id="IPR000524">
    <property type="entry name" value="Tscrpt_reg_HTH_GntR"/>
</dbReference>
<dbReference type="InterPro" id="IPR036388">
    <property type="entry name" value="WH-like_DNA-bd_sf"/>
</dbReference>
<dbReference type="AlphaFoldDB" id="A0A7X3SN63"/>
<gene>
    <name evidence="5" type="ORF">GR328_05245</name>
</gene>
<protein>
    <submittedName>
        <fullName evidence="5">FCD domain-containing protein</fullName>
    </submittedName>
</protein>
<keyword evidence="3" id="KW-0804">Transcription</keyword>
<dbReference type="PROSITE" id="PS50949">
    <property type="entry name" value="HTH_GNTR"/>
    <property type="match status" value="1"/>
</dbReference>
<reference evidence="5 6" key="1">
    <citation type="submission" date="2019-12" db="EMBL/GenBank/DDBJ databases">
        <authorList>
            <person name="Yuan C.-G."/>
        </authorList>
    </citation>
    <scope>NUCLEOTIDE SEQUENCE [LARGE SCALE GENOMIC DNA]</scope>
    <source>
        <strain evidence="5 6">KCTC 23863</strain>
    </source>
</reference>
<accession>A0A7X3SN63</accession>
<reference evidence="5 6" key="2">
    <citation type="submission" date="2020-01" db="EMBL/GenBank/DDBJ databases">
        <title>Microvirga sp. nov., an arsenate reduction bacterium isolated from Tibet hotspring sediments.</title>
        <authorList>
            <person name="Xian W.-D."/>
            <person name="Li W.-J."/>
        </authorList>
    </citation>
    <scope>NUCLEOTIDE SEQUENCE [LARGE SCALE GENOMIC DNA]</scope>
    <source>
        <strain evidence="5 6">KCTC 23863</strain>
    </source>
</reference>
<evidence type="ECO:0000313" key="6">
    <source>
        <dbReference type="Proteomes" id="UP000436483"/>
    </source>
</evidence>
<dbReference type="Gene3D" id="1.20.120.530">
    <property type="entry name" value="GntR ligand-binding domain-like"/>
    <property type="match status" value="1"/>
</dbReference>
<dbReference type="Gene3D" id="1.10.10.10">
    <property type="entry name" value="Winged helix-like DNA-binding domain superfamily/Winged helix DNA-binding domain"/>
    <property type="match status" value="1"/>
</dbReference>
<dbReference type="SMART" id="SM00345">
    <property type="entry name" value="HTH_GNTR"/>
    <property type="match status" value="1"/>
</dbReference>
<dbReference type="InterPro" id="IPR008920">
    <property type="entry name" value="TF_FadR/GntR_C"/>
</dbReference>
<comment type="caution">
    <text evidence="5">The sequence shown here is derived from an EMBL/GenBank/DDBJ whole genome shotgun (WGS) entry which is preliminary data.</text>
</comment>